<evidence type="ECO:0000313" key="22">
    <source>
        <dbReference type="Proteomes" id="UP000824179"/>
    </source>
</evidence>
<feature type="binding site" evidence="19">
    <location>
        <position position="292"/>
    </location>
    <ligand>
        <name>ATP</name>
        <dbReference type="ChEBI" id="CHEBI:30616"/>
    </ligand>
</feature>
<dbReference type="InterPro" id="IPR050102">
    <property type="entry name" value="tRNA_sulfurtransferase_ThiI"/>
</dbReference>
<dbReference type="InterPro" id="IPR020536">
    <property type="entry name" value="ThiI_AANH"/>
</dbReference>
<dbReference type="FunFam" id="3.40.50.620:FF:000053">
    <property type="entry name" value="Probable tRNA sulfurtransferase"/>
    <property type="match status" value="1"/>
</dbReference>
<dbReference type="InterPro" id="IPR003720">
    <property type="entry name" value="tRNA_STrfase"/>
</dbReference>
<dbReference type="HAMAP" id="MF_00021">
    <property type="entry name" value="ThiI"/>
    <property type="match status" value="1"/>
</dbReference>
<evidence type="ECO:0000256" key="14">
    <source>
        <dbReference type="ARBA" id="ARBA00066827"/>
    </source>
</evidence>
<dbReference type="InterPro" id="IPR054173">
    <property type="entry name" value="ThiI_fer"/>
</dbReference>
<evidence type="ECO:0000256" key="17">
    <source>
        <dbReference type="ARBA" id="ARBA00077849"/>
    </source>
</evidence>
<feature type="binding site" evidence="19">
    <location>
        <position position="283"/>
    </location>
    <ligand>
        <name>ATP</name>
        <dbReference type="ChEBI" id="CHEBI:30616"/>
    </ligand>
</feature>
<dbReference type="Gene3D" id="3.40.50.620">
    <property type="entry name" value="HUPs"/>
    <property type="match status" value="1"/>
</dbReference>
<reference evidence="21" key="1">
    <citation type="submission" date="2020-10" db="EMBL/GenBank/DDBJ databases">
        <authorList>
            <person name="Gilroy R."/>
        </authorList>
    </citation>
    <scope>NUCLEOTIDE SEQUENCE</scope>
    <source>
        <strain evidence="21">ChiW25-3613</strain>
    </source>
</reference>
<comment type="similarity">
    <text evidence="13 19">Belongs to the ThiI family.</text>
</comment>
<dbReference type="InterPro" id="IPR004114">
    <property type="entry name" value="THUMP_dom"/>
</dbReference>
<evidence type="ECO:0000256" key="12">
    <source>
        <dbReference type="ARBA" id="ARBA00058382"/>
    </source>
</evidence>
<dbReference type="NCBIfam" id="TIGR00342">
    <property type="entry name" value="tRNA uracil 4-sulfurtransferase ThiI"/>
    <property type="match status" value="1"/>
</dbReference>
<dbReference type="GO" id="GO:0002937">
    <property type="term" value="P:tRNA 4-thiouridine biosynthesis"/>
    <property type="evidence" value="ECO:0007669"/>
    <property type="project" value="TreeGrafter"/>
</dbReference>
<dbReference type="InterPro" id="IPR049961">
    <property type="entry name" value="ThiI_N"/>
</dbReference>
<name>A0A9D1AHC5_9FIRM</name>
<dbReference type="SUPFAM" id="SSF143437">
    <property type="entry name" value="THUMP domain-like"/>
    <property type="match status" value="1"/>
</dbReference>
<sequence length="384" mass="43180">MEHVVIIRYAEIHLKGKNRGYFERVFAANMEKSLKGIRHEIRRRSGRYLVENFAEGDVNKIVKKLSKVFGVHSLSVGYKVNSDMDEIYHAAEAVSDKFGAFKVETHRADKTFYLKSPEISAQIGGRLLDSNKNLRVDVHEPDFVINIDVREDGTALVFNKFIKCADGMPVGTAGRGLLLLSGGIDSPVAGHMIAKRGMKIDCLHFHSYPYTNMQARQKVIDLAKILSEYNCGIKLSIISVKEIQEEIHKNCNGAYMVTLLRRFMMRLAERLAKKDGDQCIITGESLGQVASQTIEGMTSSNSVVGSMPVLRPLCGFDKNEIIERSRSMDAYDVSIRPYEDCCTVFLPDYPIIKPKIEDVLAEEAKLDVRTLLDNAFATLEVEEY</sequence>
<keyword evidence="7 19" id="KW-0067">ATP-binding</keyword>
<comment type="catalytic activity">
    <reaction evidence="11 19">
        <text>[ThiS sulfur-carrier protein]-C-terminal Gly-Gly-AMP + S-sulfanyl-L-cysteinyl-[cysteine desulfurase] + AH2 = [ThiS sulfur-carrier protein]-C-terminal-Gly-aminoethanethioate + L-cysteinyl-[cysteine desulfurase] + A + AMP + 2 H(+)</text>
        <dbReference type="Rhea" id="RHEA:43340"/>
        <dbReference type="Rhea" id="RHEA-COMP:12157"/>
        <dbReference type="Rhea" id="RHEA-COMP:12158"/>
        <dbReference type="Rhea" id="RHEA-COMP:12910"/>
        <dbReference type="Rhea" id="RHEA-COMP:19908"/>
        <dbReference type="ChEBI" id="CHEBI:13193"/>
        <dbReference type="ChEBI" id="CHEBI:15378"/>
        <dbReference type="ChEBI" id="CHEBI:17499"/>
        <dbReference type="ChEBI" id="CHEBI:29950"/>
        <dbReference type="ChEBI" id="CHEBI:61963"/>
        <dbReference type="ChEBI" id="CHEBI:90618"/>
        <dbReference type="ChEBI" id="CHEBI:232372"/>
        <dbReference type="ChEBI" id="CHEBI:456215"/>
    </reaction>
</comment>
<keyword evidence="3 19" id="KW-0963">Cytoplasm</keyword>
<comment type="function">
    <text evidence="12 19">Catalyzes the ATP-dependent transfer of a sulfur to tRNA to produce 4-thiouridine in position 8 of tRNAs, which functions as a near-UV photosensor. Also catalyzes the transfer of sulfur to the sulfur carrier protein ThiS, forming ThiS-thiocarboxylate. This is a step in the synthesis of thiazole, in the thiamine biosynthesis pathway. The sulfur is donated as persulfide by IscS.</text>
</comment>
<evidence type="ECO:0000256" key="11">
    <source>
        <dbReference type="ARBA" id="ARBA00052330"/>
    </source>
</evidence>
<dbReference type="GO" id="GO:0000049">
    <property type="term" value="F:tRNA binding"/>
    <property type="evidence" value="ECO:0007669"/>
    <property type="project" value="UniProtKB-UniRule"/>
</dbReference>
<evidence type="ECO:0000256" key="16">
    <source>
        <dbReference type="ARBA" id="ARBA00075337"/>
    </source>
</evidence>
<keyword evidence="4 19" id="KW-0820">tRNA-binding</keyword>
<feature type="domain" description="THUMP" evidence="20">
    <location>
        <begin position="59"/>
        <end position="160"/>
    </location>
</feature>
<evidence type="ECO:0000256" key="9">
    <source>
        <dbReference type="ARBA" id="ARBA00022977"/>
    </source>
</evidence>
<dbReference type="Pfam" id="PF02568">
    <property type="entry name" value="ThiI"/>
    <property type="match status" value="1"/>
</dbReference>
<dbReference type="SUPFAM" id="SSF52402">
    <property type="entry name" value="Adenine nucleotide alpha hydrolases-like"/>
    <property type="match status" value="1"/>
</dbReference>
<dbReference type="InterPro" id="IPR014729">
    <property type="entry name" value="Rossmann-like_a/b/a_fold"/>
</dbReference>
<evidence type="ECO:0000256" key="19">
    <source>
        <dbReference type="HAMAP-Rule" id="MF_00021"/>
    </source>
</evidence>
<dbReference type="GO" id="GO:0005524">
    <property type="term" value="F:ATP binding"/>
    <property type="evidence" value="ECO:0007669"/>
    <property type="project" value="UniProtKB-UniRule"/>
</dbReference>
<feature type="binding site" evidence="19">
    <location>
        <position position="261"/>
    </location>
    <ligand>
        <name>ATP</name>
        <dbReference type="ChEBI" id="CHEBI:30616"/>
    </ligand>
</feature>
<evidence type="ECO:0000259" key="20">
    <source>
        <dbReference type="PROSITE" id="PS51165"/>
    </source>
</evidence>
<evidence type="ECO:0000256" key="5">
    <source>
        <dbReference type="ARBA" id="ARBA00022679"/>
    </source>
</evidence>
<dbReference type="GO" id="GO:0009228">
    <property type="term" value="P:thiamine biosynthetic process"/>
    <property type="evidence" value="ECO:0007669"/>
    <property type="project" value="UniProtKB-KW"/>
</dbReference>
<organism evidence="21 22">
    <name type="scientific">Candidatus Coproplasma stercoripullorum</name>
    <dbReference type="NCBI Taxonomy" id="2840751"/>
    <lineage>
        <taxon>Bacteria</taxon>
        <taxon>Bacillati</taxon>
        <taxon>Bacillota</taxon>
        <taxon>Clostridia</taxon>
        <taxon>Eubacteriales</taxon>
        <taxon>Candidatus Coproplasma</taxon>
    </lineage>
</organism>
<protein>
    <recommendedName>
        <fullName evidence="15 19">Probable tRNA sulfurtransferase</fullName>
        <ecNumber evidence="14 19">2.8.1.4</ecNumber>
    </recommendedName>
    <alternativeName>
        <fullName evidence="16 19">Sulfur carrier protein ThiS sulfurtransferase</fullName>
    </alternativeName>
    <alternativeName>
        <fullName evidence="17 19">Thiamine biosynthesis protein ThiI</fullName>
    </alternativeName>
    <alternativeName>
        <fullName evidence="18 19">tRNA 4-thiouridine synthase</fullName>
    </alternativeName>
</protein>
<dbReference type="PANTHER" id="PTHR43209:SF1">
    <property type="entry name" value="TRNA SULFURTRANSFERASE"/>
    <property type="match status" value="1"/>
</dbReference>
<evidence type="ECO:0000256" key="6">
    <source>
        <dbReference type="ARBA" id="ARBA00022741"/>
    </source>
</evidence>
<proteinExistence type="inferred from homology"/>
<comment type="catalytic activity">
    <reaction evidence="10 19">
        <text>[ThiI sulfur-carrier protein]-S-sulfanyl-L-cysteine + a uridine in tRNA + 2 reduced [2Fe-2S]-[ferredoxin] + ATP + H(+) = [ThiI sulfur-carrier protein]-L-cysteine + a 4-thiouridine in tRNA + 2 oxidized [2Fe-2S]-[ferredoxin] + AMP + diphosphate</text>
        <dbReference type="Rhea" id="RHEA:24176"/>
        <dbReference type="Rhea" id="RHEA-COMP:10000"/>
        <dbReference type="Rhea" id="RHEA-COMP:10001"/>
        <dbReference type="Rhea" id="RHEA-COMP:13337"/>
        <dbReference type="Rhea" id="RHEA-COMP:13338"/>
        <dbReference type="Rhea" id="RHEA-COMP:13339"/>
        <dbReference type="Rhea" id="RHEA-COMP:13340"/>
        <dbReference type="ChEBI" id="CHEBI:15378"/>
        <dbReference type="ChEBI" id="CHEBI:29950"/>
        <dbReference type="ChEBI" id="CHEBI:30616"/>
        <dbReference type="ChEBI" id="CHEBI:33019"/>
        <dbReference type="ChEBI" id="CHEBI:33737"/>
        <dbReference type="ChEBI" id="CHEBI:33738"/>
        <dbReference type="ChEBI" id="CHEBI:61963"/>
        <dbReference type="ChEBI" id="CHEBI:65315"/>
        <dbReference type="ChEBI" id="CHEBI:136798"/>
        <dbReference type="ChEBI" id="CHEBI:456215"/>
        <dbReference type="EC" id="2.8.1.4"/>
    </reaction>
</comment>
<dbReference type="CDD" id="cd11716">
    <property type="entry name" value="THUMP_ThiI"/>
    <property type="match status" value="1"/>
</dbReference>
<keyword evidence="9 19" id="KW-0784">Thiamine biosynthesis</keyword>
<comment type="pathway">
    <text evidence="2 19">Cofactor biosynthesis; thiamine diphosphate biosynthesis.</text>
</comment>
<accession>A0A9D1AHC5</accession>
<keyword evidence="6 19" id="KW-0547">Nucleotide-binding</keyword>
<evidence type="ECO:0000256" key="1">
    <source>
        <dbReference type="ARBA" id="ARBA00004496"/>
    </source>
</evidence>
<evidence type="ECO:0000313" key="21">
    <source>
        <dbReference type="EMBL" id="HIR40075.1"/>
    </source>
</evidence>
<evidence type="ECO:0000256" key="15">
    <source>
        <dbReference type="ARBA" id="ARBA00071867"/>
    </source>
</evidence>
<evidence type="ECO:0000256" key="4">
    <source>
        <dbReference type="ARBA" id="ARBA00022555"/>
    </source>
</evidence>
<evidence type="ECO:0000256" key="10">
    <source>
        <dbReference type="ARBA" id="ARBA00050570"/>
    </source>
</evidence>
<evidence type="ECO:0000256" key="18">
    <source>
        <dbReference type="ARBA" id="ARBA00080570"/>
    </source>
</evidence>
<dbReference type="Gene3D" id="3.30.2130.30">
    <property type="match status" value="1"/>
</dbReference>
<feature type="binding site" evidence="19">
    <location>
        <begin position="204"/>
        <end position="205"/>
    </location>
    <ligand>
        <name>ATP</name>
        <dbReference type="ChEBI" id="CHEBI:30616"/>
    </ligand>
</feature>
<dbReference type="CDD" id="cd01712">
    <property type="entry name" value="PPase_ThiI"/>
    <property type="match status" value="1"/>
</dbReference>
<comment type="subcellular location">
    <subcellularLocation>
        <location evidence="1 19">Cytoplasm</location>
    </subcellularLocation>
</comment>
<evidence type="ECO:0000256" key="13">
    <source>
        <dbReference type="ARBA" id="ARBA00061472"/>
    </source>
</evidence>
<dbReference type="InterPro" id="IPR049962">
    <property type="entry name" value="THUMP_ThiI"/>
</dbReference>
<dbReference type="GO" id="GO:0009229">
    <property type="term" value="P:thiamine diphosphate biosynthetic process"/>
    <property type="evidence" value="ECO:0007669"/>
    <property type="project" value="UniProtKB-UniRule"/>
</dbReference>
<dbReference type="GO" id="GO:0140741">
    <property type="term" value="F:tRNA-uracil-4 sulfurtransferase activity"/>
    <property type="evidence" value="ECO:0007669"/>
    <property type="project" value="UniProtKB-EC"/>
</dbReference>
<dbReference type="Pfam" id="PF22025">
    <property type="entry name" value="ThiI_fer"/>
    <property type="match status" value="1"/>
</dbReference>
<keyword evidence="5 19" id="KW-0808">Transferase</keyword>
<evidence type="ECO:0000256" key="2">
    <source>
        <dbReference type="ARBA" id="ARBA00004948"/>
    </source>
</evidence>
<dbReference type="EC" id="2.8.1.4" evidence="14 19"/>
<dbReference type="GO" id="GO:0005829">
    <property type="term" value="C:cytosol"/>
    <property type="evidence" value="ECO:0007669"/>
    <property type="project" value="TreeGrafter"/>
</dbReference>
<feature type="binding site" evidence="19">
    <location>
        <begin position="179"/>
        <end position="180"/>
    </location>
    <ligand>
        <name>ATP</name>
        <dbReference type="ChEBI" id="CHEBI:30616"/>
    </ligand>
</feature>
<dbReference type="GO" id="GO:0052837">
    <property type="term" value="P:thiazole biosynthetic process"/>
    <property type="evidence" value="ECO:0007669"/>
    <property type="project" value="TreeGrafter"/>
</dbReference>
<evidence type="ECO:0000256" key="8">
    <source>
        <dbReference type="ARBA" id="ARBA00022884"/>
    </source>
</evidence>
<dbReference type="AlphaFoldDB" id="A0A9D1AHC5"/>
<evidence type="ECO:0000256" key="3">
    <source>
        <dbReference type="ARBA" id="ARBA00022490"/>
    </source>
</evidence>
<comment type="caution">
    <text evidence="21">The sequence shown here is derived from an EMBL/GenBank/DDBJ whole genome shotgun (WGS) entry which is preliminary data.</text>
</comment>
<reference evidence="21" key="2">
    <citation type="journal article" date="2021" name="PeerJ">
        <title>Extensive microbial diversity within the chicken gut microbiome revealed by metagenomics and culture.</title>
        <authorList>
            <person name="Gilroy R."/>
            <person name="Ravi A."/>
            <person name="Getino M."/>
            <person name="Pursley I."/>
            <person name="Horton D.L."/>
            <person name="Alikhan N.F."/>
            <person name="Baker D."/>
            <person name="Gharbi K."/>
            <person name="Hall N."/>
            <person name="Watson M."/>
            <person name="Adriaenssens E.M."/>
            <person name="Foster-Nyarko E."/>
            <person name="Jarju S."/>
            <person name="Secka A."/>
            <person name="Antonio M."/>
            <person name="Oren A."/>
            <person name="Chaudhuri R.R."/>
            <person name="La Ragione R."/>
            <person name="Hildebrand F."/>
            <person name="Pallen M.J."/>
        </authorList>
    </citation>
    <scope>NUCLEOTIDE SEQUENCE</scope>
    <source>
        <strain evidence="21">ChiW25-3613</strain>
    </source>
</reference>
<keyword evidence="8 19" id="KW-0694">RNA-binding</keyword>
<gene>
    <name evidence="19 21" type="primary">thiI</name>
    <name evidence="21" type="ORF">IAB90_06830</name>
</gene>
<evidence type="ECO:0000256" key="7">
    <source>
        <dbReference type="ARBA" id="ARBA00022840"/>
    </source>
</evidence>
<dbReference type="PROSITE" id="PS51165">
    <property type="entry name" value="THUMP"/>
    <property type="match status" value="1"/>
</dbReference>
<dbReference type="EMBL" id="DVHB01000121">
    <property type="protein sequence ID" value="HIR40075.1"/>
    <property type="molecule type" value="Genomic_DNA"/>
</dbReference>
<dbReference type="Pfam" id="PF02926">
    <property type="entry name" value="THUMP"/>
    <property type="match status" value="1"/>
</dbReference>
<dbReference type="Proteomes" id="UP000824179">
    <property type="component" value="Unassembled WGS sequence"/>
</dbReference>
<dbReference type="GO" id="GO:0004810">
    <property type="term" value="F:CCA tRNA nucleotidyltransferase activity"/>
    <property type="evidence" value="ECO:0007669"/>
    <property type="project" value="InterPro"/>
</dbReference>
<dbReference type="PANTHER" id="PTHR43209">
    <property type="entry name" value="TRNA SULFURTRANSFERASE"/>
    <property type="match status" value="1"/>
</dbReference>
<dbReference type="SMART" id="SM00981">
    <property type="entry name" value="THUMP"/>
    <property type="match status" value="1"/>
</dbReference>